<feature type="region of interest" description="Disordered" evidence="1">
    <location>
        <begin position="1"/>
        <end position="47"/>
    </location>
</feature>
<evidence type="ECO:0000313" key="2">
    <source>
        <dbReference type="EMBL" id="KAK4191409.1"/>
    </source>
</evidence>
<dbReference type="EMBL" id="MU864359">
    <property type="protein sequence ID" value="KAK4191409.1"/>
    <property type="molecule type" value="Genomic_DNA"/>
</dbReference>
<feature type="region of interest" description="Disordered" evidence="1">
    <location>
        <begin position="148"/>
        <end position="176"/>
    </location>
</feature>
<reference evidence="2" key="2">
    <citation type="submission" date="2023-05" db="EMBL/GenBank/DDBJ databases">
        <authorList>
            <consortium name="Lawrence Berkeley National Laboratory"/>
            <person name="Steindorff A."/>
            <person name="Hensen N."/>
            <person name="Bonometti L."/>
            <person name="Westerberg I."/>
            <person name="Brannstrom I.O."/>
            <person name="Guillou S."/>
            <person name="Cros-Aarteil S."/>
            <person name="Calhoun S."/>
            <person name="Haridas S."/>
            <person name="Kuo A."/>
            <person name="Mondo S."/>
            <person name="Pangilinan J."/>
            <person name="Riley R."/>
            <person name="Labutti K."/>
            <person name="Andreopoulos B."/>
            <person name="Lipzen A."/>
            <person name="Chen C."/>
            <person name="Yanf M."/>
            <person name="Daum C."/>
            <person name="Ng V."/>
            <person name="Clum A."/>
            <person name="Ohm R."/>
            <person name="Martin F."/>
            <person name="Silar P."/>
            <person name="Natvig D."/>
            <person name="Lalanne C."/>
            <person name="Gautier V."/>
            <person name="Ament-Velasquez S.L."/>
            <person name="Kruys A."/>
            <person name="Hutchinson M.I."/>
            <person name="Powell A.J."/>
            <person name="Barry K."/>
            <person name="Miller A.N."/>
            <person name="Grigoriev I.V."/>
            <person name="Debuchy R."/>
            <person name="Gladieux P."/>
            <person name="Thoren M.H."/>
            <person name="Johannesson H."/>
        </authorList>
    </citation>
    <scope>NUCLEOTIDE SEQUENCE</scope>
    <source>
        <strain evidence="2">PSN309</strain>
    </source>
</reference>
<comment type="caution">
    <text evidence="2">The sequence shown here is derived from an EMBL/GenBank/DDBJ whole genome shotgun (WGS) entry which is preliminary data.</text>
</comment>
<feature type="compositionally biased region" description="Polar residues" evidence="1">
    <location>
        <begin position="150"/>
        <end position="160"/>
    </location>
</feature>
<sequence length="680" mass="76918">MATAAPAPATPSRHNLIRRSISLEDDRPPSLAPIPRIPNQHSSSKVVASAIPERQHTSHNTLVFPPPSQDFRAGPLYKYDVASWSSSIGEEEPPPPSFIPSPAAPRFAPIPPSRPAPTISFRQVDAQQPLPSHNGAMVTNIQAPIARYRPTSSIESNSDPENSEDKMSTSTYYSRRRRAAMKAKMEKVWRRRSEIRNKRTELLRLFSHLESLYQQLPRPDMPRANNIEVLHDQSAQIHQSLGRLQAQREETFRTCRSLEEALMKEEDDIVREEAGIWLLTPRSFYGPSSGTKKSMAEDHEIWDSVATAEGVDPHRELLLGISADRPEDLHPLYRDLLEAVGDREIARESEEDLRMSRERILSNIELDFHRKRIKNNPGESISEEHLDKLKTSLDVVPTDAIEFKARFGVSICEDDLEFLRDYDCEIKRVQRNLEGCLQTVGRLRDLCEKKGVMRKHVSYSEEVTILWGSGKSLPPGDGNMMLEEPHYNQSIRVPSHPRFPILLSHPSHVLELITPQRALERALALRRDDPESAQRRAECMKELGITVLMKNVESKPDYINQWLIHRLRTSPLEAELMLTVFEVETSSKVVNLRRWQEDVLFHWRLDRAATMSPLQFDGPRTPIDEHGLGGQHGGAGKSGLGCLVDRFQADIVILEDCESWAVDASGSGNEGNANGRAKIS</sequence>
<dbReference type="Proteomes" id="UP001302126">
    <property type="component" value="Unassembled WGS sequence"/>
</dbReference>
<evidence type="ECO:0000313" key="3">
    <source>
        <dbReference type="Proteomes" id="UP001302126"/>
    </source>
</evidence>
<accession>A0AAN7ALS3</accession>
<proteinExistence type="predicted"/>
<reference evidence="2" key="1">
    <citation type="journal article" date="2023" name="Mol. Phylogenet. Evol.">
        <title>Genome-scale phylogeny and comparative genomics of the fungal order Sordariales.</title>
        <authorList>
            <person name="Hensen N."/>
            <person name="Bonometti L."/>
            <person name="Westerberg I."/>
            <person name="Brannstrom I.O."/>
            <person name="Guillou S."/>
            <person name="Cros-Aarteil S."/>
            <person name="Calhoun S."/>
            <person name="Haridas S."/>
            <person name="Kuo A."/>
            <person name="Mondo S."/>
            <person name="Pangilinan J."/>
            <person name="Riley R."/>
            <person name="LaButti K."/>
            <person name="Andreopoulos B."/>
            <person name="Lipzen A."/>
            <person name="Chen C."/>
            <person name="Yan M."/>
            <person name="Daum C."/>
            <person name="Ng V."/>
            <person name="Clum A."/>
            <person name="Steindorff A."/>
            <person name="Ohm R.A."/>
            <person name="Martin F."/>
            <person name="Silar P."/>
            <person name="Natvig D.O."/>
            <person name="Lalanne C."/>
            <person name="Gautier V."/>
            <person name="Ament-Velasquez S.L."/>
            <person name="Kruys A."/>
            <person name="Hutchinson M.I."/>
            <person name="Powell A.J."/>
            <person name="Barry K."/>
            <person name="Miller A.N."/>
            <person name="Grigoriev I.V."/>
            <person name="Debuchy R."/>
            <person name="Gladieux P."/>
            <person name="Hiltunen Thoren M."/>
            <person name="Johannesson H."/>
        </authorList>
    </citation>
    <scope>NUCLEOTIDE SEQUENCE</scope>
    <source>
        <strain evidence="2">PSN309</strain>
    </source>
</reference>
<feature type="compositionally biased region" description="Low complexity" evidence="1">
    <location>
        <begin position="1"/>
        <end position="11"/>
    </location>
</feature>
<dbReference type="AlphaFoldDB" id="A0AAN7ALS3"/>
<gene>
    <name evidence="2" type="ORF">QBC35DRAFT_448334</name>
</gene>
<keyword evidence="3" id="KW-1185">Reference proteome</keyword>
<protein>
    <submittedName>
        <fullName evidence="2">Uncharacterized protein</fullName>
    </submittedName>
</protein>
<name>A0AAN7ALS3_9PEZI</name>
<organism evidence="2 3">
    <name type="scientific">Podospora australis</name>
    <dbReference type="NCBI Taxonomy" id="1536484"/>
    <lineage>
        <taxon>Eukaryota</taxon>
        <taxon>Fungi</taxon>
        <taxon>Dikarya</taxon>
        <taxon>Ascomycota</taxon>
        <taxon>Pezizomycotina</taxon>
        <taxon>Sordariomycetes</taxon>
        <taxon>Sordariomycetidae</taxon>
        <taxon>Sordariales</taxon>
        <taxon>Podosporaceae</taxon>
        <taxon>Podospora</taxon>
    </lineage>
</organism>
<evidence type="ECO:0000256" key="1">
    <source>
        <dbReference type="SAM" id="MobiDB-lite"/>
    </source>
</evidence>